<sequence length="107" mass="12318">MALKIFISQNKYEGKRKYKLDESAQKRRSALDAEINKKSTMDKITVRSAAQKKKARLNALRIYRKNSSPGTAKYKHCNVLTRDMKYLDRKYLAGKGKTNAVCGTRKM</sequence>
<proteinExistence type="predicted"/>
<protein>
    <submittedName>
        <fullName evidence="1">Uncharacterized protein</fullName>
    </submittedName>
</protein>
<dbReference type="EMBL" id="MN738829">
    <property type="protein sequence ID" value="QHT38295.1"/>
    <property type="molecule type" value="Genomic_DNA"/>
</dbReference>
<reference evidence="1" key="1">
    <citation type="journal article" date="2020" name="Nature">
        <title>Giant virus diversity and host interactions through global metagenomics.</title>
        <authorList>
            <person name="Schulz F."/>
            <person name="Roux S."/>
            <person name="Paez-Espino D."/>
            <person name="Jungbluth S."/>
            <person name="Walsh D.A."/>
            <person name="Denef V.J."/>
            <person name="McMahon K.D."/>
            <person name="Konstantinidis K.T."/>
            <person name="Eloe-Fadrosh E.A."/>
            <person name="Kyrpides N.C."/>
            <person name="Woyke T."/>
        </authorList>
    </citation>
    <scope>NUCLEOTIDE SEQUENCE</scope>
    <source>
        <strain evidence="1">GVMAG-S-ERX556101-89</strain>
    </source>
</reference>
<accession>A0A6C0FH73</accession>
<evidence type="ECO:0000313" key="1">
    <source>
        <dbReference type="EMBL" id="QHT38295.1"/>
    </source>
</evidence>
<name>A0A6C0FH73_9ZZZZ</name>
<organism evidence="1">
    <name type="scientific">viral metagenome</name>
    <dbReference type="NCBI Taxonomy" id="1070528"/>
    <lineage>
        <taxon>unclassified sequences</taxon>
        <taxon>metagenomes</taxon>
        <taxon>organismal metagenomes</taxon>
    </lineage>
</organism>
<dbReference type="AlphaFoldDB" id="A0A6C0FH73"/>